<sequence length="541" mass="59616">MDLFAFIHASNPTKVRVVERERDEGEPRLLETTVGRIILLLPVTPDRAEIVEAANTIVEDAAPVQSRRQGKKKFVVVDTGGASHPPKKLKEDHETLSEATVGEREDRDHTEFVDELNLNTIRAPRRSPALIITTVTTTTLTIDPTSVTKEKVVEPSLFGAGSSFAGGTILSQLFTEFNVRAARQMSLSGEVRMRVEYNVKEKRRLNYMVKSQGELLKAREKEIESLNARLLLKKAKAGEAIRLRTEAFNFETVEKSLWDEANALRERNIILEKEQDALDVKVTELEISAMSKGRELTDLNALITSIKRRLRCMRISWNRGAVLPHLLTTISGHKWILIHGIELAIAKCLNSPEYLSALGTAIGKAIKKGMQDGLAAGITHGKEGRVLTDVAAHNPSVEADYIFALQQLQTMNFPLSAKLKSNKDASIKAIIEILHLEDHVAKKLGLNELENIRNHRSVLLDVFDSLAEPFFTSALTCVEGTSGTVPTTATSTTLSSTLASTNTVNPISMDDYEFVDADDQAVSGGDVASFPNVDDAELHIP</sequence>
<name>A0A6L2N8J5_TANCI</name>
<feature type="region of interest" description="Disordered" evidence="1">
    <location>
        <begin position="78"/>
        <end position="108"/>
    </location>
</feature>
<evidence type="ECO:0000256" key="1">
    <source>
        <dbReference type="SAM" id="MobiDB-lite"/>
    </source>
</evidence>
<proteinExistence type="predicted"/>
<comment type="caution">
    <text evidence="2">The sequence shown here is derived from an EMBL/GenBank/DDBJ whole genome shotgun (WGS) entry which is preliminary data.</text>
</comment>
<evidence type="ECO:0000313" key="2">
    <source>
        <dbReference type="EMBL" id="GEU82513.1"/>
    </source>
</evidence>
<organism evidence="2">
    <name type="scientific">Tanacetum cinerariifolium</name>
    <name type="common">Dalmatian daisy</name>
    <name type="synonym">Chrysanthemum cinerariifolium</name>
    <dbReference type="NCBI Taxonomy" id="118510"/>
    <lineage>
        <taxon>Eukaryota</taxon>
        <taxon>Viridiplantae</taxon>
        <taxon>Streptophyta</taxon>
        <taxon>Embryophyta</taxon>
        <taxon>Tracheophyta</taxon>
        <taxon>Spermatophyta</taxon>
        <taxon>Magnoliopsida</taxon>
        <taxon>eudicotyledons</taxon>
        <taxon>Gunneridae</taxon>
        <taxon>Pentapetalae</taxon>
        <taxon>asterids</taxon>
        <taxon>campanulids</taxon>
        <taxon>Asterales</taxon>
        <taxon>Asteraceae</taxon>
        <taxon>Asteroideae</taxon>
        <taxon>Anthemideae</taxon>
        <taxon>Anthemidinae</taxon>
        <taxon>Tanacetum</taxon>
    </lineage>
</organism>
<gene>
    <name evidence="2" type="ORF">Tci_054491</name>
</gene>
<feature type="compositionally biased region" description="Basic and acidic residues" evidence="1">
    <location>
        <begin position="88"/>
        <end position="108"/>
    </location>
</feature>
<reference evidence="2" key="1">
    <citation type="journal article" date="2019" name="Sci. Rep.">
        <title>Draft genome of Tanacetum cinerariifolium, the natural source of mosquito coil.</title>
        <authorList>
            <person name="Yamashiro T."/>
            <person name="Shiraishi A."/>
            <person name="Satake H."/>
            <person name="Nakayama K."/>
        </authorList>
    </citation>
    <scope>NUCLEOTIDE SEQUENCE</scope>
</reference>
<evidence type="ECO:0008006" key="3">
    <source>
        <dbReference type="Google" id="ProtNLM"/>
    </source>
</evidence>
<dbReference type="EMBL" id="BKCJ010008495">
    <property type="protein sequence ID" value="GEU82513.1"/>
    <property type="molecule type" value="Genomic_DNA"/>
</dbReference>
<accession>A0A6L2N8J5</accession>
<dbReference type="AlphaFoldDB" id="A0A6L2N8J5"/>
<protein>
    <recommendedName>
        <fullName evidence="3">Transposase (Putative), gypsy type</fullName>
    </recommendedName>
</protein>